<dbReference type="Pfam" id="PF12146">
    <property type="entry name" value="Hydrolase_4"/>
    <property type="match status" value="1"/>
</dbReference>
<dbReference type="InterPro" id="IPR051044">
    <property type="entry name" value="MAG_DAG_Lipase"/>
</dbReference>
<name>A0ABQ6MH85_9STRA</name>
<dbReference type="InterPro" id="IPR029058">
    <property type="entry name" value="AB_hydrolase_fold"/>
</dbReference>
<feature type="region of interest" description="Disordered" evidence="1">
    <location>
        <begin position="35"/>
        <end position="59"/>
    </location>
</feature>
<keyword evidence="4" id="KW-1185">Reference proteome</keyword>
<organism evidence="3 4">
    <name type="scientific">Tetraparma gracilis</name>
    <dbReference type="NCBI Taxonomy" id="2962635"/>
    <lineage>
        <taxon>Eukaryota</taxon>
        <taxon>Sar</taxon>
        <taxon>Stramenopiles</taxon>
        <taxon>Ochrophyta</taxon>
        <taxon>Bolidophyceae</taxon>
        <taxon>Parmales</taxon>
        <taxon>Triparmaceae</taxon>
        <taxon>Tetraparma</taxon>
    </lineage>
</organism>
<dbReference type="Gene3D" id="3.40.50.1820">
    <property type="entry name" value="alpha/beta hydrolase"/>
    <property type="match status" value="1"/>
</dbReference>
<dbReference type="Proteomes" id="UP001165060">
    <property type="component" value="Unassembled WGS sequence"/>
</dbReference>
<evidence type="ECO:0000313" key="3">
    <source>
        <dbReference type="EMBL" id="GMI26302.1"/>
    </source>
</evidence>
<feature type="domain" description="Serine aminopeptidase S33" evidence="2">
    <location>
        <begin position="96"/>
        <end position="338"/>
    </location>
</feature>
<dbReference type="EMBL" id="BRYB01004142">
    <property type="protein sequence ID" value="GMI26302.1"/>
    <property type="molecule type" value="Genomic_DNA"/>
</dbReference>
<evidence type="ECO:0000259" key="2">
    <source>
        <dbReference type="Pfam" id="PF12146"/>
    </source>
</evidence>
<sequence>MGTAASVPQDASTFNFHPSVPDDQPLHVVQVEGHLHSSASTGGKHERRKSSLLGSSAPAIDAKPKPKVASVTYRLYHQIFFPAEADKVTKKDPKSYRGLVVFAHGVLEHSSRYRHVMMLLAHRGYVVCAQDHISHGQSDDHEKGGRGYTSFNCARDDLVQFVNYAREQVPPDLPTFLWGQSWGGGLSCLAAHDLHVWGKKLDGVVLTSPAIERPDELMLKIQAPFGNAVRAAAPAAKIVPGAPPRRMSSSSEEVSRYLQDPLNTPGNLPVETAQSTALGFDEIKKLKRGFVFPVLAIHGSLDKVLAPAATERLIEGVSSADKEFVKLEGFWHTCFHEPGWMDVFGLMEQWLAKRTGGVEGGGEGGGQQVEV</sequence>
<accession>A0ABQ6MH85</accession>
<gene>
    <name evidence="3" type="ORF">TeGR_g6467</name>
</gene>
<dbReference type="InterPro" id="IPR022742">
    <property type="entry name" value="Hydrolase_4"/>
</dbReference>
<protein>
    <recommendedName>
        <fullName evidence="2">Serine aminopeptidase S33 domain-containing protein</fullName>
    </recommendedName>
</protein>
<reference evidence="3 4" key="1">
    <citation type="journal article" date="2023" name="Commun. Biol.">
        <title>Genome analysis of Parmales, the sister group of diatoms, reveals the evolutionary specialization of diatoms from phago-mixotrophs to photoautotrophs.</title>
        <authorList>
            <person name="Ban H."/>
            <person name="Sato S."/>
            <person name="Yoshikawa S."/>
            <person name="Yamada K."/>
            <person name="Nakamura Y."/>
            <person name="Ichinomiya M."/>
            <person name="Sato N."/>
            <person name="Blanc-Mathieu R."/>
            <person name="Endo H."/>
            <person name="Kuwata A."/>
            <person name="Ogata H."/>
        </authorList>
    </citation>
    <scope>NUCLEOTIDE SEQUENCE [LARGE SCALE GENOMIC DNA]</scope>
</reference>
<comment type="caution">
    <text evidence="3">The sequence shown here is derived from an EMBL/GenBank/DDBJ whole genome shotgun (WGS) entry which is preliminary data.</text>
</comment>
<proteinExistence type="predicted"/>
<evidence type="ECO:0000256" key="1">
    <source>
        <dbReference type="SAM" id="MobiDB-lite"/>
    </source>
</evidence>
<evidence type="ECO:0000313" key="4">
    <source>
        <dbReference type="Proteomes" id="UP001165060"/>
    </source>
</evidence>
<feature type="region of interest" description="Disordered" evidence="1">
    <location>
        <begin position="1"/>
        <end position="21"/>
    </location>
</feature>
<dbReference type="PANTHER" id="PTHR11614">
    <property type="entry name" value="PHOSPHOLIPASE-RELATED"/>
    <property type="match status" value="1"/>
</dbReference>
<dbReference type="SUPFAM" id="SSF53474">
    <property type="entry name" value="alpha/beta-Hydrolases"/>
    <property type="match status" value="1"/>
</dbReference>